<sequence>MSISNNGFKCNKKKYPNCCWLHKRKYIININKHNTLYNNKNTYISNTNDNKKKYISSNTDKKYNTSYTIKSNKYNPIHQSINRTKLNRHHPIHQSINRTKSNGYHLTNIDDNNTTNKTIENKDTINKTIENKDTINKTTKNKDTINKTIENKDTTNKTIDDKDTTNKTTDDKDTTNKTTDDNIYDISDTDTDDVSMNNIKELEAIRNINHISISVSSDSSETLALMNIPKNRPSYIRKYNNKYIMNNNKTKINTKVWTLKDYKIGNPLGRGGFATVFECIDPDGKKYALKKITAKNNRGIPCLMEASIMNTYKHPYIANAEYIGSKEDGLYIIMDIAIQDLLHWRANNHPTRQILRIIFHQLSQGLAFLHSENIIHGDVKASNILLYSLNPVCIKLSDFNLSSNKEWESDLKVCTATHRPYEVWRGDKWTTKIDIWSFGCTIYELYHGRGLLSYQGKGLVNKKYMNAIIDAIKIIDPLYNVPTKFNISYVQGKKISYNRKNNPCIKLMNMMLKLEPYDRPTISDILNNSYFHGLNTITGDFYNKNIFTRSFNKINKNISQSNVLSITSDVMKNKLEWSTIMLTSKNNNLYKKITNAIMATIKNEMSFYTDDIEVLTLSTYICFQYFLHTNNRNNIIKLTSTWIARKIIRKASYDINVPIKNKESNMRTQILKTERKICDIIGFRFHIY</sequence>
<dbReference type="Gene3D" id="3.30.200.20">
    <property type="entry name" value="Phosphorylase Kinase, domain 1"/>
    <property type="match status" value="1"/>
</dbReference>
<dbReference type="InterPro" id="IPR000719">
    <property type="entry name" value="Prot_kinase_dom"/>
</dbReference>
<reference evidence="9" key="1">
    <citation type="journal article" date="2019" name="MBio">
        <title>Virus Genomes from Deep Sea Sediments Expand the Ocean Megavirome and Support Independent Origins of Viral Gigantism.</title>
        <authorList>
            <person name="Backstrom D."/>
            <person name="Yutin N."/>
            <person name="Jorgensen S.L."/>
            <person name="Dharamshi J."/>
            <person name="Homa F."/>
            <person name="Zaremba-Niedwiedzka K."/>
            <person name="Spang A."/>
            <person name="Wolf Y.I."/>
            <person name="Koonin E.V."/>
            <person name="Ettema T.J."/>
        </authorList>
    </citation>
    <scope>NUCLEOTIDE SEQUENCE</scope>
</reference>
<dbReference type="GO" id="GO:0004674">
    <property type="term" value="F:protein serine/threonine kinase activity"/>
    <property type="evidence" value="ECO:0007669"/>
    <property type="project" value="UniProtKB-KW"/>
</dbReference>
<evidence type="ECO:0000256" key="4">
    <source>
        <dbReference type="ARBA" id="ARBA00022840"/>
    </source>
</evidence>
<feature type="compositionally biased region" description="Basic and acidic residues" evidence="7">
    <location>
        <begin position="155"/>
        <end position="180"/>
    </location>
</feature>
<keyword evidence="1" id="KW-0808">Transferase</keyword>
<keyword evidence="3 9" id="KW-0418">Kinase</keyword>
<feature type="region of interest" description="Disordered" evidence="7">
    <location>
        <begin position="155"/>
        <end position="181"/>
    </location>
</feature>
<dbReference type="SMART" id="SM00220">
    <property type="entry name" value="S_TKc"/>
    <property type="match status" value="1"/>
</dbReference>
<dbReference type="PROSITE" id="PS50011">
    <property type="entry name" value="PROTEIN_KINASE_DOM"/>
    <property type="match status" value="1"/>
</dbReference>
<evidence type="ECO:0000259" key="8">
    <source>
        <dbReference type="PROSITE" id="PS50011"/>
    </source>
</evidence>
<accession>A0A481Z360</accession>
<dbReference type="CDD" id="cd00180">
    <property type="entry name" value="PKc"/>
    <property type="match status" value="1"/>
</dbReference>
<dbReference type="SUPFAM" id="SSF56112">
    <property type="entry name" value="Protein kinase-like (PK-like)"/>
    <property type="match status" value="1"/>
</dbReference>
<keyword evidence="4 6" id="KW-0067">ATP-binding</keyword>
<dbReference type="InterPro" id="IPR011009">
    <property type="entry name" value="Kinase-like_dom_sf"/>
</dbReference>
<keyword evidence="2 6" id="KW-0547">Nucleotide-binding</keyword>
<comment type="similarity">
    <text evidence="5">Belongs to the protein kinase superfamily. Ser/Thr protein kinase family. GCN2 subfamily.</text>
</comment>
<dbReference type="PROSITE" id="PS00107">
    <property type="entry name" value="PROTEIN_KINASE_ATP"/>
    <property type="match status" value="1"/>
</dbReference>
<dbReference type="EMBL" id="MK500468">
    <property type="protein sequence ID" value="QBK90186.1"/>
    <property type="molecule type" value="Genomic_DNA"/>
</dbReference>
<evidence type="ECO:0000256" key="1">
    <source>
        <dbReference type="ARBA" id="ARBA00022679"/>
    </source>
</evidence>
<dbReference type="Gene3D" id="1.10.510.10">
    <property type="entry name" value="Transferase(Phosphotransferase) domain 1"/>
    <property type="match status" value="1"/>
</dbReference>
<evidence type="ECO:0000256" key="2">
    <source>
        <dbReference type="ARBA" id="ARBA00022741"/>
    </source>
</evidence>
<proteinExistence type="inferred from homology"/>
<dbReference type="Pfam" id="PF00069">
    <property type="entry name" value="Pkinase"/>
    <property type="match status" value="1"/>
</dbReference>
<dbReference type="PANTHER" id="PTHR11042">
    <property type="entry name" value="EUKARYOTIC TRANSLATION INITIATION FACTOR 2-ALPHA KINASE EIF2-ALPHA KINASE -RELATED"/>
    <property type="match status" value="1"/>
</dbReference>
<dbReference type="InterPro" id="IPR008271">
    <property type="entry name" value="Ser/Thr_kinase_AS"/>
</dbReference>
<evidence type="ECO:0000256" key="5">
    <source>
        <dbReference type="ARBA" id="ARBA00037982"/>
    </source>
</evidence>
<feature type="domain" description="Protein kinase" evidence="8">
    <location>
        <begin position="262"/>
        <end position="531"/>
    </location>
</feature>
<dbReference type="GO" id="GO:0005524">
    <property type="term" value="F:ATP binding"/>
    <property type="evidence" value="ECO:0007669"/>
    <property type="project" value="UniProtKB-UniRule"/>
</dbReference>
<evidence type="ECO:0000256" key="3">
    <source>
        <dbReference type="ARBA" id="ARBA00022777"/>
    </source>
</evidence>
<protein>
    <submittedName>
        <fullName evidence="9">Putative serine/threonine protein kinase</fullName>
    </submittedName>
</protein>
<dbReference type="PROSITE" id="PS00108">
    <property type="entry name" value="PROTEIN_KINASE_ST"/>
    <property type="match status" value="1"/>
</dbReference>
<keyword evidence="9" id="KW-0723">Serine/threonine-protein kinase</keyword>
<feature type="binding site" evidence="6">
    <location>
        <position position="290"/>
    </location>
    <ligand>
        <name>ATP</name>
        <dbReference type="ChEBI" id="CHEBI:30616"/>
    </ligand>
</feature>
<evidence type="ECO:0000256" key="6">
    <source>
        <dbReference type="PROSITE-ProRule" id="PRU10141"/>
    </source>
</evidence>
<evidence type="ECO:0000313" key="9">
    <source>
        <dbReference type="EMBL" id="QBK90186.1"/>
    </source>
</evidence>
<gene>
    <name evidence="9" type="ORF">LCPAC102_00990</name>
</gene>
<organism evidence="9">
    <name type="scientific">Pithovirus LCPAC102</name>
    <dbReference type="NCBI Taxonomy" id="2506587"/>
    <lineage>
        <taxon>Viruses</taxon>
        <taxon>Pithoviruses</taxon>
    </lineage>
</organism>
<name>A0A481Z360_9VIRU</name>
<evidence type="ECO:0000256" key="7">
    <source>
        <dbReference type="SAM" id="MobiDB-lite"/>
    </source>
</evidence>
<dbReference type="InterPro" id="IPR017441">
    <property type="entry name" value="Protein_kinase_ATP_BS"/>
</dbReference>
<dbReference type="InterPro" id="IPR050339">
    <property type="entry name" value="CC_SR_Kinase"/>
</dbReference>